<feature type="compositionally biased region" description="Polar residues" evidence="11">
    <location>
        <begin position="355"/>
        <end position="375"/>
    </location>
</feature>
<dbReference type="PANTHER" id="PTHR45769:SF3">
    <property type="entry name" value="ADENOSINE KINASE"/>
    <property type="match status" value="1"/>
</dbReference>
<comment type="cofactor">
    <cofactor evidence="1">
        <name>Mg(2+)</name>
        <dbReference type="ChEBI" id="CHEBI:18420"/>
    </cofactor>
</comment>
<feature type="compositionally biased region" description="Polar residues" evidence="11">
    <location>
        <begin position="328"/>
        <end position="340"/>
    </location>
</feature>
<dbReference type="InterPro" id="IPR029056">
    <property type="entry name" value="Ribokinase-like"/>
</dbReference>
<dbReference type="EC" id="2.7.1.20" evidence="4"/>
<proteinExistence type="inferred from homology"/>
<dbReference type="GO" id="GO:0006166">
    <property type="term" value="P:purine ribonucleoside salvage"/>
    <property type="evidence" value="ECO:0007669"/>
    <property type="project" value="UniProtKB-KW"/>
</dbReference>
<evidence type="ECO:0000256" key="3">
    <source>
        <dbReference type="ARBA" id="ARBA00010688"/>
    </source>
</evidence>
<feature type="domain" description="Carbohydrate kinase PfkB" evidence="12">
    <location>
        <begin position="57"/>
        <end position="231"/>
    </location>
</feature>
<reference evidence="13" key="1">
    <citation type="submission" date="2023-10" db="EMBL/GenBank/DDBJ databases">
        <title>Genome assemblies of two species of porcelain crab, Petrolisthes cinctipes and Petrolisthes manimaculis (Anomura: Porcellanidae).</title>
        <authorList>
            <person name="Angst P."/>
        </authorList>
    </citation>
    <scope>NUCLEOTIDE SEQUENCE</scope>
    <source>
        <strain evidence="13">PB745_01</strain>
        <tissue evidence="13">Gill</tissue>
    </source>
</reference>
<keyword evidence="6" id="KW-0660">Purine salvage</keyword>
<organism evidence="13 14">
    <name type="scientific">Petrolisthes cinctipes</name>
    <name type="common">Flat porcelain crab</name>
    <dbReference type="NCBI Taxonomy" id="88211"/>
    <lineage>
        <taxon>Eukaryota</taxon>
        <taxon>Metazoa</taxon>
        <taxon>Ecdysozoa</taxon>
        <taxon>Arthropoda</taxon>
        <taxon>Crustacea</taxon>
        <taxon>Multicrustacea</taxon>
        <taxon>Malacostraca</taxon>
        <taxon>Eumalacostraca</taxon>
        <taxon>Eucarida</taxon>
        <taxon>Decapoda</taxon>
        <taxon>Pleocyemata</taxon>
        <taxon>Anomura</taxon>
        <taxon>Galatheoidea</taxon>
        <taxon>Porcellanidae</taxon>
        <taxon>Petrolisthes</taxon>
    </lineage>
</organism>
<feature type="region of interest" description="Disordered" evidence="11">
    <location>
        <begin position="314"/>
        <end position="340"/>
    </location>
</feature>
<gene>
    <name evidence="13" type="ORF">Pcinc_026395</name>
</gene>
<dbReference type="Gene3D" id="3.40.1190.20">
    <property type="match status" value="2"/>
</dbReference>
<dbReference type="PANTHER" id="PTHR45769">
    <property type="entry name" value="ADENOSINE KINASE"/>
    <property type="match status" value="1"/>
</dbReference>
<evidence type="ECO:0000256" key="9">
    <source>
        <dbReference type="ARBA" id="ARBA00022840"/>
    </source>
</evidence>
<dbReference type="GO" id="GO:0006144">
    <property type="term" value="P:purine nucleobase metabolic process"/>
    <property type="evidence" value="ECO:0007669"/>
    <property type="project" value="TreeGrafter"/>
</dbReference>
<dbReference type="InterPro" id="IPR011611">
    <property type="entry name" value="PfkB_dom"/>
</dbReference>
<evidence type="ECO:0000256" key="5">
    <source>
        <dbReference type="ARBA" id="ARBA00022679"/>
    </source>
</evidence>
<feature type="domain" description="Carbohydrate kinase PfkB" evidence="12">
    <location>
        <begin position="394"/>
        <end position="476"/>
    </location>
</feature>
<comment type="similarity">
    <text evidence="3">Belongs to the carbohydrate kinase PfkB family.</text>
</comment>
<keyword evidence="8" id="KW-0418">Kinase</keyword>
<keyword evidence="14" id="KW-1185">Reference proteome</keyword>
<keyword evidence="7" id="KW-0547">Nucleotide-binding</keyword>
<dbReference type="AlphaFoldDB" id="A0AAE1F6Q5"/>
<dbReference type="GO" id="GO:0005524">
    <property type="term" value="F:ATP binding"/>
    <property type="evidence" value="ECO:0007669"/>
    <property type="project" value="UniProtKB-KW"/>
</dbReference>
<comment type="caution">
    <text evidence="13">The sequence shown here is derived from an EMBL/GenBank/DDBJ whole genome shotgun (WGS) entry which is preliminary data.</text>
</comment>
<comment type="pathway">
    <text evidence="2">Purine metabolism; AMP biosynthesis via salvage pathway; AMP from adenosine: step 1/1.</text>
</comment>
<name>A0AAE1F6Q5_PETCI</name>
<feature type="compositionally biased region" description="Basic and acidic residues" evidence="11">
    <location>
        <begin position="314"/>
        <end position="326"/>
    </location>
</feature>
<evidence type="ECO:0000256" key="10">
    <source>
        <dbReference type="PIRSR" id="PIRSR601805-1"/>
    </source>
</evidence>
<dbReference type="PRINTS" id="PR00989">
    <property type="entry name" value="ADENOKINASE"/>
</dbReference>
<dbReference type="InterPro" id="IPR001805">
    <property type="entry name" value="Adenokinase"/>
</dbReference>
<dbReference type="CDD" id="cd01168">
    <property type="entry name" value="adenosine_kinase"/>
    <property type="match status" value="1"/>
</dbReference>
<keyword evidence="5" id="KW-0808">Transferase</keyword>
<sequence>MDTQRRDESRGPLLVAFGNPLLDITAVVKDRSLHHQYQLPVDGQLEVNDTQRAVFNHVMNKYPVEYTAGGCALNSSRVFCWVLGEPHRVVFVGGIGKDSQAQRLSSIVEESGVVSRFVVVDDQPTGTCVALVLGACRCLCADIGAASTCEPHHVFTPALTPVLEAAQYIYVEGYFITHSFPATLQIAQYAAKHGKTLVFNLCGSYVCENHPNELSQLLPYVDILFGFVEEYRTLDRFVDVSKMAATLTSFPENIAHDLALVLKAIRGEGKVIKDGIKDGVKSDLSDNDVIGCPDLQQTDSVKCSNGVNHSERKCLQDEDGMEDKQRVNGVNCSQEGLGDTNNLQSLRISEEVSRSQRNCDLSNRTETTNLSNGTSKTHRSDPKDSLPPNNSSNRKQKLVVVTKGPSPLWYSLNRVVRERQVPPITPEEIVDTTGAGDSFVGGFLAALSSGQPLDKCLDCGVWTAQQLLRQKGCTLPSYAASFLHKD</sequence>
<protein>
    <recommendedName>
        <fullName evidence="4">adenosine kinase</fullName>
        <ecNumber evidence="4">2.7.1.20</ecNumber>
    </recommendedName>
</protein>
<dbReference type="GO" id="GO:0005634">
    <property type="term" value="C:nucleus"/>
    <property type="evidence" value="ECO:0007669"/>
    <property type="project" value="TreeGrafter"/>
</dbReference>
<evidence type="ECO:0000313" key="14">
    <source>
        <dbReference type="Proteomes" id="UP001286313"/>
    </source>
</evidence>
<evidence type="ECO:0000256" key="4">
    <source>
        <dbReference type="ARBA" id="ARBA00012119"/>
    </source>
</evidence>
<evidence type="ECO:0000256" key="6">
    <source>
        <dbReference type="ARBA" id="ARBA00022726"/>
    </source>
</evidence>
<accession>A0AAE1F6Q5</accession>
<evidence type="ECO:0000256" key="11">
    <source>
        <dbReference type="SAM" id="MobiDB-lite"/>
    </source>
</evidence>
<dbReference type="Pfam" id="PF00294">
    <property type="entry name" value="PfkB"/>
    <property type="match status" value="2"/>
</dbReference>
<feature type="active site" description="Proton acceptor" evidence="10">
    <location>
        <position position="437"/>
    </location>
</feature>
<dbReference type="GO" id="GO:0005829">
    <property type="term" value="C:cytosol"/>
    <property type="evidence" value="ECO:0007669"/>
    <property type="project" value="TreeGrafter"/>
</dbReference>
<dbReference type="Proteomes" id="UP001286313">
    <property type="component" value="Unassembled WGS sequence"/>
</dbReference>
<evidence type="ECO:0000256" key="2">
    <source>
        <dbReference type="ARBA" id="ARBA00004801"/>
    </source>
</evidence>
<evidence type="ECO:0000256" key="8">
    <source>
        <dbReference type="ARBA" id="ARBA00022777"/>
    </source>
</evidence>
<evidence type="ECO:0000313" key="13">
    <source>
        <dbReference type="EMBL" id="KAK3868197.1"/>
    </source>
</evidence>
<dbReference type="SUPFAM" id="SSF53613">
    <property type="entry name" value="Ribokinase-like"/>
    <property type="match status" value="2"/>
</dbReference>
<dbReference type="InterPro" id="IPR002173">
    <property type="entry name" value="Carboh/pur_kinase_PfkB_CS"/>
</dbReference>
<keyword evidence="9" id="KW-0067">ATP-binding</keyword>
<dbReference type="PROSITE" id="PS00584">
    <property type="entry name" value="PFKB_KINASES_2"/>
    <property type="match status" value="1"/>
</dbReference>
<feature type="region of interest" description="Disordered" evidence="11">
    <location>
        <begin position="354"/>
        <end position="397"/>
    </location>
</feature>
<evidence type="ECO:0000256" key="1">
    <source>
        <dbReference type="ARBA" id="ARBA00001946"/>
    </source>
</evidence>
<evidence type="ECO:0000256" key="7">
    <source>
        <dbReference type="ARBA" id="ARBA00022741"/>
    </source>
</evidence>
<evidence type="ECO:0000259" key="12">
    <source>
        <dbReference type="Pfam" id="PF00294"/>
    </source>
</evidence>
<dbReference type="GO" id="GO:0004001">
    <property type="term" value="F:adenosine kinase activity"/>
    <property type="evidence" value="ECO:0007669"/>
    <property type="project" value="UniProtKB-EC"/>
</dbReference>
<dbReference type="EMBL" id="JAWQEG010003065">
    <property type="protein sequence ID" value="KAK3868197.1"/>
    <property type="molecule type" value="Genomic_DNA"/>
</dbReference>